<reference evidence="2" key="1">
    <citation type="journal article" date="2020" name="Stud. Mycol.">
        <title>101 Dothideomycetes genomes: a test case for predicting lifestyles and emergence of pathogens.</title>
        <authorList>
            <person name="Haridas S."/>
            <person name="Albert R."/>
            <person name="Binder M."/>
            <person name="Bloem J."/>
            <person name="Labutti K."/>
            <person name="Salamov A."/>
            <person name="Andreopoulos B."/>
            <person name="Baker S."/>
            <person name="Barry K."/>
            <person name="Bills G."/>
            <person name="Bluhm B."/>
            <person name="Cannon C."/>
            <person name="Castanera R."/>
            <person name="Culley D."/>
            <person name="Daum C."/>
            <person name="Ezra D."/>
            <person name="Gonzalez J."/>
            <person name="Henrissat B."/>
            <person name="Kuo A."/>
            <person name="Liang C."/>
            <person name="Lipzen A."/>
            <person name="Lutzoni F."/>
            <person name="Magnuson J."/>
            <person name="Mondo S."/>
            <person name="Nolan M."/>
            <person name="Ohm R."/>
            <person name="Pangilinan J."/>
            <person name="Park H.-J."/>
            <person name="Ramirez L."/>
            <person name="Alfaro M."/>
            <person name="Sun H."/>
            <person name="Tritt A."/>
            <person name="Yoshinaga Y."/>
            <person name="Zwiers L.-H."/>
            <person name="Turgeon B."/>
            <person name="Goodwin S."/>
            <person name="Spatafora J."/>
            <person name="Crous P."/>
            <person name="Grigoriev I."/>
        </authorList>
    </citation>
    <scope>NUCLEOTIDE SEQUENCE</scope>
    <source>
        <strain evidence="2">CBS 473.64</strain>
    </source>
</reference>
<sequence>MSTVLTGLIELSQLYVDPDYQRQGIGQRLLEWGLKQADEDGYPVYLEGTTSAKPFYEKAGFATKAEPVFPGVVGADGAEYKQYFMLRPVA</sequence>
<evidence type="ECO:0000313" key="2">
    <source>
        <dbReference type="EMBL" id="KAF2645481.1"/>
    </source>
</evidence>
<dbReference type="InterPro" id="IPR000182">
    <property type="entry name" value="GNAT_dom"/>
</dbReference>
<proteinExistence type="predicted"/>
<evidence type="ECO:0000313" key="3">
    <source>
        <dbReference type="Proteomes" id="UP000799753"/>
    </source>
</evidence>
<protein>
    <recommendedName>
        <fullName evidence="1">N-acetyltransferase domain-containing protein</fullName>
    </recommendedName>
</protein>
<keyword evidence="3" id="KW-1185">Reference proteome</keyword>
<gene>
    <name evidence="2" type="ORF">P280DRAFT_389357</name>
</gene>
<feature type="domain" description="N-acetyltransferase" evidence="1">
    <location>
        <begin position="1"/>
        <end position="90"/>
    </location>
</feature>
<dbReference type="Pfam" id="PF13508">
    <property type="entry name" value="Acetyltransf_7"/>
    <property type="match status" value="1"/>
</dbReference>
<dbReference type="Gene3D" id="3.40.630.30">
    <property type="match status" value="1"/>
</dbReference>
<dbReference type="GO" id="GO:0016747">
    <property type="term" value="F:acyltransferase activity, transferring groups other than amino-acyl groups"/>
    <property type="evidence" value="ECO:0007669"/>
    <property type="project" value="InterPro"/>
</dbReference>
<accession>A0A6A6SF21</accession>
<dbReference type="EMBL" id="MU006777">
    <property type="protein sequence ID" value="KAF2645481.1"/>
    <property type="molecule type" value="Genomic_DNA"/>
</dbReference>
<evidence type="ECO:0000259" key="1">
    <source>
        <dbReference type="PROSITE" id="PS51186"/>
    </source>
</evidence>
<dbReference type="CDD" id="cd04301">
    <property type="entry name" value="NAT_SF"/>
    <property type="match status" value="1"/>
</dbReference>
<dbReference type="Proteomes" id="UP000799753">
    <property type="component" value="Unassembled WGS sequence"/>
</dbReference>
<name>A0A6A6SF21_9PLEO</name>
<dbReference type="AlphaFoldDB" id="A0A6A6SF21"/>
<dbReference type="OrthoDB" id="2832510at2759"/>
<dbReference type="InterPro" id="IPR052523">
    <property type="entry name" value="Trichothecene_AcTrans"/>
</dbReference>
<dbReference type="PANTHER" id="PTHR42791:SF17">
    <property type="entry name" value="ACETYLTRANSFERASE, GNAT FAMILY FAMILY (AFU_ORTHOLOGUE AFUA_8G05690)"/>
    <property type="match status" value="1"/>
</dbReference>
<dbReference type="SUPFAM" id="SSF55729">
    <property type="entry name" value="Acyl-CoA N-acyltransferases (Nat)"/>
    <property type="match status" value="1"/>
</dbReference>
<dbReference type="InterPro" id="IPR016181">
    <property type="entry name" value="Acyl_CoA_acyltransferase"/>
</dbReference>
<dbReference type="PANTHER" id="PTHR42791">
    <property type="entry name" value="GNAT FAMILY ACETYLTRANSFERASE"/>
    <property type="match status" value="1"/>
</dbReference>
<dbReference type="PROSITE" id="PS51186">
    <property type="entry name" value="GNAT"/>
    <property type="match status" value="1"/>
</dbReference>
<organism evidence="2 3">
    <name type="scientific">Massarina eburnea CBS 473.64</name>
    <dbReference type="NCBI Taxonomy" id="1395130"/>
    <lineage>
        <taxon>Eukaryota</taxon>
        <taxon>Fungi</taxon>
        <taxon>Dikarya</taxon>
        <taxon>Ascomycota</taxon>
        <taxon>Pezizomycotina</taxon>
        <taxon>Dothideomycetes</taxon>
        <taxon>Pleosporomycetidae</taxon>
        <taxon>Pleosporales</taxon>
        <taxon>Massarineae</taxon>
        <taxon>Massarinaceae</taxon>
        <taxon>Massarina</taxon>
    </lineage>
</organism>